<dbReference type="Proteomes" id="UP000545507">
    <property type="component" value="Unassembled WGS sequence"/>
</dbReference>
<organism evidence="3 4">
    <name type="scientific">Hydrogenophaga aromaticivorans</name>
    <dbReference type="NCBI Taxonomy" id="2610898"/>
    <lineage>
        <taxon>Bacteria</taxon>
        <taxon>Pseudomonadati</taxon>
        <taxon>Pseudomonadota</taxon>
        <taxon>Betaproteobacteria</taxon>
        <taxon>Burkholderiales</taxon>
        <taxon>Comamonadaceae</taxon>
        <taxon>Hydrogenophaga</taxon>
    </lineage>
</organism>
<name>A0A7Y8KXM6_9BURK</name>
<accession>A0A7Y8KXM6</accession>
<dbReference type="RefSeq" id="WP_177136095.1">
    <property type="nucleotide sequence ID" value="NZ_VYGV01000011.1"/>
</dbReference>
<keyword evidence="4" id="KW-1185">Reference proteome</keyword>
<sequence>MGSNFQHPFKLLDGLGARLRDAREEIGLSQKDLAAAGGVTRFTQAGYENEATDPNIGYLKLIQKTGIDLQYILCGRRQNLLKSKSGTAGAPESLRELMSIRTDIGDRIRTARTTLGLKQAELAEIGSIARATQISYETGVTEPTTAYLRAIQDSGMDISFVLFGHSFTELDSHVKDDVQIDWYRLQRAHEDVEFFCQREAPACPSRYRWMMVATLYSSHLKLDNSQPPKDTMTFLSNAIANYLGW</sequence>
<feature type="domain" description="HTH cro/C1-type" evidence="2">
    <location>
        <begin position="108"/>
        <end position="151"/>
    </location>
</feature>
<dbReference type="PROSITE" id="PS50943">
    <property type="entry name" value="HTH_CROC1"/>
    <property type="match status" value="2"/>
</dbReference>
<dbReference type="EMBL" id="VYGV01000011">
    <property type="protein sequence ID" value="NWF46199.1"/>
    <property type="molecule type" value="Genomic_DNA"/>
</dbReference>
<protein>
    <submittedName>
        <fullName evidence="3">Helix-turn-helix domain-containing protein</fullName>
    </submittedName>
</protein>
<dbReference type="InterPro" id="IPR010982">
    <property type="entry name" value="Lambda_DNA-bd_dom_sf"/>
</dbReference>
<evidence type="ECO:0000313" key="4">
    <source>
        <dbReference type="Proteomes" id="UP000545507"/>
    </source>
</evidence>
<keyword evidence="1" id="KW-0238">DNA-binding</keyword>
<reference evidence="3 4" key="1">
    <citation type="submission" date="2019-09" db="EMBL/GenBank/DDBJ databases">
        <title>Hydrogenophaga aromatica sp. nov., isolated from a para-xylene-degrading enrichment culture.</title>
        <authorList>
            <person name="Tancsics A."/>
            <person name="Banerjee S."/>
        </authorList>
    </citation>
    <scope>NUCLEOTIDE SEQUENCE [LARGE SCALE GENOMIC DNA]</scope>
    <source>
        <strain evidence="3 4">D2P1</strain>
    </source>
</reference>
<dbReference type="GO" id="GO:0003677">
    <property type="term" value="F:DNA binding"/>
    <property type="evidence" value="ECO:0007669"/>
    <property type="project" value="UniProtKB-KW"/>
</dbReference>
<evidence type="ECO:0000259" key="2">
    <source>
        <dbReference type="PROSITE" id="PS50943"/>
    </source>
</evidence>
<comment type="caution">
    <text evidence="3">The sequence shown here is derived from an EMBL/GenBank/DDBJ whole genome shotgun (WGS) entry which is preliminary data.</text>
</comment>
<evidence type="ECO:0000313" key="3">
    <source>
        <dbReference type="EMBL" id="NWF46199.1"/>
    </source>
</evidence>
<dbReference type="SUPFAM" id="SSF47413">
    <property type="entry name" value="lambda repressor-like DNA-binding domains"/>
    <property type="match status" value="2"/>
</dbReference>
<evidence type="ECO:0000256" key="1">
    <source>
        <dbReference type="ARBA" id="ARBA00023125"/>
    </source>
</evidence>
<dbReference type="SMART" id="SM00530">
    <property type="entry name" value="HTH_XRE"/>
    <property type="match status" value="2"/>
</dbReference>
<dbReference type="PANTHER" id="PTHR46558">
    <property type="entry name" value="TRACRIPTIONAL REGULATORY PROTEIN-RELATED-RELATED"/>
    <property type="match status" value="1"/>
</dbReference>
<dbReference type="Gene3D" id="1.10.260.40">
    <property type="entry name" value="lambda repressor-like DNA-binding domains"/>
    <property type="match status" value="2"/>
</dbReference>
<dbReference type="PANTHER" id="PTHR46558:SF11">
    <property type="entry name" value="HTH-TYPE TRANSCRIPTIONAL REGULATOR XRE"/>
    <property type="match status" value="1"/>
</dbReference>
<dbReference type="InterPro" id="IPR001387">
    <property type="entry name" value="Cro/C1-type_HTH"/>
</dbReference>
<proteinExistence type="predicted"/>
<feature type="domain" description="HTH cro/C1-type" evidence="2">
    <location>
        <begin position="19"/>
        <end position="72"/>
    </location>
</feature>
<dbReference type="Pfam" id="PF01381">
    <property type="entry name" value="HTH_3"/>
    <property type="match status" value="1"/>
</dbReference>
<dbReference type="CDD" id="cd00093">
    <property type="entry name" value="HTH_XRE"/>
    <property type="match status" value="2"/>
</dbReference>
<dbReference type="AlphaFoldDB" id="A0A7Y8KXM6"/>
<gene>
    <name evidence="3" type="ORF">F3K02_13185</name>
</gene>